<proteinExistence type="predicted"/>
<dbReference type="EMBL" id="EU881703">
    <property type="protein sequence ID" value="ACI15699.1"/>
    <property type="molecule type" value="Genomic_DNA"/>
</dbReference>
<organism evidence="1">
    <name type="scientific">Acidianus hospitalis (strain W1)</name>
    <dbReference type="NCBI Taxonomy" id="933801"/>
    <lineage>
        <taxon>Archaea</taxon>
        <taxon>Thermoproteota</taxon>
        <taxon>Thermoprotei</taxon>
        <taxon>Sulfolobales</taxon>
        <taxon>Sulfolobaceae</taxon>
        <taxon>Acidianus</taxon>
    </lineage>
</organism>
<protein>
    <submittedName>
        <fullName evidence="1">Uncharacterized protein</fullName>
    </submittedName>
</protein>
<accession>B6D917</accession>
<keyword evidence="1" id="KW-0614">Plasmid</keyword>
<dbReference type="AlphaFoldDB" id="B6D917"/>
<evidence type="ECO:0000313" key="1">
    <source>
        <dbReference type="EMBL" id="ACI15699.1"/>
    </source>
</evidence>
<dbReference type="RefSeq" id="WP_012548807.1">
    <property type="nucleotide sequence ID" value="NC_011299.1"/>
</dbReference>
<name>B6D917_ACIHW</name>
<reference evidence="1" key="1">
    <citation type="journal article" date="2008" name="Mol. Microbiol.">
        <title>Novel archaeal plasmid pAH1 and its interactions with the lipothrixvirus AFV1.</title>
        <authorList>
            <person name="Basta T."/>
            <person name="Smyth J."/>
            <person name="Forterre P."/>
            <person name="Prangishvili D."/>
            <person name="Peng X."/>
        </authorList>
    </citation>
    <scope>NUCLEOTIDE SEQUENCE</scope>
    <source>
        <strain evidence="1">W1</strain>
        <plasmid evidence="1">pAH1</plasmid>
    </source>
</reference>
<sequence length="51" mass="5930">MLAIRSKDPEEIIELVKKYRAFPMELTLYINDPKIVAGLKSKRKVDVIKID</sequence>
<geneLocation type="plasmid" evidence="1">
    <name>pAH1</name>
</geneLocation>